<feature type="binding site" evidence="11">
    <location>
        <position position="288"/>
    </location>
    <ligand>
        <name>thiamine diphosphate</name>
        <dbReference type="ChEBI" id="CHEBI:58937"/>
    </ligand>
</feature>
<evidence type="ECO:0000256" key="5">
    <source>
        <dbReference type="ARBA" id="ARBA00022723"/>
    </source>
</evidence>
<evidence type="ECO:0000256" key="6">
    <source>
        <dbReference type="ARBA" id="ARBA00022842"/>
    </source>
</evidence>
<evidence type="ECO:0000313" key="13">
    <source>
        <dbReference type="EMBL" id="ACQ52126.1"/>
    </source>
</evidence>
<feature type="binding site" evidence="11">
    <location>
        <begin position="117"/>
        <end position="119"/>
    </location>
    <ligand>
        <name>thiamine diphosphate</name>
        <dbReference type="ChEBI" id="CHEBI:58937"/>
    </ligand>
</feature>
<dbReference type="Pfam" id="PF02780">
    <property type="entry name" value="Transketolase_C"/>
    <property type="match status" value="1"/>
</dbReference>
<dbReference type="InterPro" id="IPR020826">
    <property type="entry name" value="Transketolase_BS"/>
</dbReference>
<feature type="binding site" evidence="11">
    <location>
        <position position="368"/>
    </location>
    <ligand>
        <name>thiamine diphosphate</name>
        <dbReference type="ChEBI" id="CHEBI:58937"/>
    </ligand>
</feature>
<dbReference type="GO" id="GO:0008661">
    <property type="term" value="F:1-deoxy-D-xylulose-5-phosphate synthase activity"/>
    <property type="evidence" value="ECO:0007669"/>
    <property type="project" value="UniProtKB-UniRule"/>
</dbReference>
<reference evidence="13 14" key="1">
    <citation type="journal article" date="2007" name="PLoS ONE">
        <title>Analysis of the neurotoxin complex genes in Clostridium botulinum A1-A4 and B1 strains: BoNT/A3, /Ba4 and /B1 clusters are located within plasmids.</title>
        <authorList>
            <person name="Smith T.J."/>
            <person name="Hill K.K."/>
            <person name="Foley B.T."/>
            <person name="Detter J.C."/>
            <person name="Munk A.C."/>
            <person name="Bruce D.C."/>
            <person name="Doggett N.A."/>
            <person name="Smith L.A."/>
            <person name="Marks J.D."/>
            <person name="Xie G."/>
            <person name="Brettin T.S."/>
        </authorList>
    </citation>
    <scope>NUCLEOTIDE SEQUENCE [LARGE SCALE GENOMIC DNA]</scope>
    <source>
        <strain evidence="14">657 / Type Ba4</strain>
    </source>
</reference>
<dbReference type="UniPathway" id="UPA00064">
    <property type="reaction ID" value="UER00091"/>
</dbReference>
<dbReference type="SUPFAM" id="SSF52518">
    <property type="entry name" value="Thiamin diphosphate-binding fold (THDP-binding)"/>
    <property type="match status" value="2"/>
</dbReference>
<dbReference type="SUPFAM" id="SSF52922">
    <property type="entry name" value="TK C-terminal domain-like"/>
    <property type="match status" value="1"/>
</dbReference>
<dbReference type="AlphaFoldDB" id="A0A3F2ZS87"/>
<evidence type="ECO:0000256" key="2">
    <source>
        <dbReference type="ARBA" id="ARBA00011081"/>
    </source>
</evidence>
<dbReference type="PROSITE" id="PS00802">
    <property type="entry name" value="TRANSKETOLASE_2"/>
    <property type="match status" value="1"/>
</dbReference>
<dbReference type="GO" id="GO:0000287">
    <property type="term" value="F:magnesium ion binding"/>
    <property type="evidence" value="ECO:0007669"/>
    <property type="project" value="UniProtKB-UniRule"/>
</dbReference>
<dbReference type="CDD" id="cd07033">
    <property type="entry name" value="TPP_PYR_DXS_TK_like"/>
    <property type="match status" value="1"/>
</dbReference>
<keyword evidence="5 11" id="KW-0479">Metal-binding</keyword>
<dbReference type="Proteomes" id="UP000002333">
    <property type="component" value="Chromosome"/>
</dbReference>
<keyword evidence="6 11" id="KW-0460">Magnesium</keyword>
<dbReference type="Gene3D" id="3.40.50.970">
    <property type="match status" value="2"/>
</dbReference>
<dbReference type="GO" id="GO:0019288">
    <property type="term" value="P:isopentenyl diphosphate biosynthetic process, methylerythritol 4-phosphate pathway"/>
    <property type="evidence" value="ECO:0007669"/>
    <property type="project" value="TreeGrafter"/>
</dbReference>
<dbReference type="PROSITE" id="PS00801">
    <property type="entry name" value="TRANSKETOLASE_1"/>
    <property type="match status" value="1"/>
</dbReference>
<dbReference type="GO" id="GO:0030976">
    <property type="term" value="F:thiamine pyrophosphate binding"/>
    <property type="evidence" value="ECO:0007669"/>
    <property type="project" value="UniProtKB-UniRule"/>
</dbReference>
<dbReference type="GO" id="GO:0009228">
    <property type="term" value="P:thiamine biosynthetic process"/>
    <property type="evidence" value="ECO:0007669"/>
    <property type="project" value="UniProtKB-UniRule"/>
</dbReference>
<evidence type="ECO:0000256" key="10">
    <source>
        <dbReference type="ARBA" id="ARBA00055605"/>
    </source>
</evidence>
<dbReference type="PANTHER" id="PTHR43322">
    <property type="entry name" value="1-D-DEOXYXYLULOSE 5-PHOSPHATE SYNTHASE-RELATED"/>
    <property type="match status" value="1"/>
</dbReference>
<dbReference type="KEGG" id="cbi:CLJ_B2068"/>
<dbReference type="PANTHER" id="PTHR43322:SF5">
    <property type="entry name" value="1-DEOXY-D-XYLULOSE-5-PHOSPHATE SYNTHASE, CHLOROPLASTIC"/>
    <property type="match status" value="1"/>
</dbReference>
<dbReference type="InterPro" id="IPR005475">
    <property type="entry name" value="Transketolase-like_Pyr-bd"/>
</dbReference>
<keyword evidence="8 11" id="KW-0786">Thiamine pyrophosphate</keyword>
<feature type="binding site" evidence="11">
    <location>
        <position position="148"/>
    </location>
    <ligand>
        <name>Mg(2+)</name>
        <dbReference type="ChEBI" id="CHEBI:18420"/>
    </ligand>
</feature>
<dbReference type="NCBIfam" id="TIGR00204">
    <property type="entry name" value="dxs"/>
    <property type="match status" value="1"/>
</dbReference>
<evidence type="ECO:0000256" key="7">
    <source>
        <dbReference type="ARBA" id="ARBA00022977"/>
    </source>
</evidence>
<dbReference type="SMART" id="SM00861">
    <property type="entry name" value="Transket_pyr"/>
    <property type="match status" value="1"/>
</dbReference>
<name>A0A3F2ZS87_CLOB6</name>
<evidence type="ECO:0000313" key="14">
    <source>
        <dbReference type="Proteomes" id="UP000002333"/>
    </source>
</evidence>
<evidence type="ECO:0000256" key="9">
    <source>
        <dbReference type="ARBA" id="ARBA00023229"/>
    </source>
</evidence>
<evidence type="ECO:0000256" key="4">
    <source>
        <dbReference type="ARBA" id="ARBA00022679"/>
    </source>
</evidence>
<keyword evidence="9 11" id="KW-0414">Isoprene biosynthesis</keyword>
<comment type="cofactor">
    <cofactor evidence="11">
        <name>thiamine diphosphate</name>
        <dbReference type="ChEBI" id="CHEBI:58937"/>
    </cofactor>
    <text evidence="11">Binds 1 thiamine pyrophosphate per subunit.</text>
</comment>
<comment type="catalytic activity">
    <reaction evidence="11">
        <text>D-glyceraldehyde 3-phosphate + pyruvate + H(+) = 1-deoxy-D-xylulose 5-phosphate + CO2</text>
        <dbReference type="Rhea" id="RHEA:12605"/>
        <dbReference type="ChEBI" id="CHEBI:15361"/>
        <dbReference type="ChEBI" id="CHEBI:15378"/>
        <dbReference type="ChEBI" id="CHEBI:16526"/>
        <dbReference type="ChEBI" id="CHEBI:57792"/>
        <dbReference type="ChEBI" id="CHEBI:59776"/>
        <dbReference type="EC" id="2.2.1.7"/>
    </reaction>
</comment>
<dbReference type="GO" id="GO:0016114">
    <property type="term" value="P:terpenoid biosynthetic process"/>
    <property type="evidence" value="ECO:0007669"/>
    <property type="project" value="UniProtKB-UniRule"/>
</dbReference>
<keyword evidence="7 11" id="KW-0784">Thiamine biosynthesis</keyword>
<dbReference type="FunFam" id="3.40.50.970:FF:000005">
    <property type="entry name" value="1-deoxy-D-xylulose-5-phosphate synthase"/>
    <property type="match status" value="1"/>
</dbReference>
<evidence type="ECO:0000256" key="8">
    <source>
        <dbReference type="ARBA" id="ARBA00023052"/>
    </source>
</evidence>
<protein>
    <recommendedName>
        <fullName evidence="11">1-deoxy-D-xylulose-5-phosphate synthase</fullName>
        <ecNumber evidence="11">2.2.1.7</ecNumber>
    </recommendedName>
    <alternativeName>
        <fullName evidence="11">1-deoxyxylulose-5-phosphate synthase</fullName>
        <shortName evidence="11">DXP synthase</shortName>
        <shortName evidence="11">DXPS</shortName>
    </alternativeName>
</protein>
<dbReference type="GO" id="GO:0005829">
    <property type="term" value="C:cytosol"/>
    <property type="evidence" value="ECO:0007669"/>
    <property type="project" value="TreeGrafter"/>
</dbReference>
<comment type="subunit">
    <text evidence="3 11">Homodimer.</text>
</comment>
<reference evidence="14" key="2">
    <citation type="submission" date="2008-05" db="EMBL/GenBank/DDBJ databases">
        <title>Genome sequence of Clostridium botulinum Ba4 strain 657.</title>
        <authorList>
            <person name="Shrivastava S."/>
            <person name="Brown J.L."/>
            <person name="Bruce D."/>
            <person name="Detter C."/>
            <person name="Munk C."/>
            <person name="Smith L.A."/>
            <person name="Smith T.J."/>
            <person name="Sutton G."/>
            <person name="Brettin T.S."/>
        </authorList>
    </citation>
    <scope>NUCLEOTIDE SEQUENCE [LARGE SCALE GENOMIC DNA]</scope>
    <source>
        <strain evidence="14">657 / Type Ba4</strain>
    </source>
</reference>
<feature type="binding site" evidence="11">
    <location>
        <begin position="149"/>
        <end position="150"/>
    </location>
    <ligand>
        <name>thiamine diphosphate</name>
        <dbReference type="ChEBI" id="CHEBI:58937"/>
    </ligand>
</feature>
<dbReference type="FunFam" id="3.40.50.920:FF:000002">
    <property type="entry name" value="1-deoxy-D-xylulose-5-phosphate synthase"/>
    <property type="match status" value="1"/>
</dbReference>
<feature type="domain" description="Transketolase-like pyrimidine-binding" evidence="12">
    <location>
        <begin position="317"/>
        <end position="481"/>
    </location>
</feature>
<dbReference type="EMBL" id="CP001083">
    <property type="protein sequence ID" value="ACQ52126.1"/>
    <property type="molecule type" value="Genomic_DNA"/>
</dbReference>
<accession>A0A3F2ZS87</accession>
<comment type="similarity">
    <text evidence="2 11">Belongs to the transketolase family. DXPS subfamily.</text>
</comment>
<dbReference type="CDD" id="cd02007">
    <property type="entry name" value="TPP_DXS"/>
    <property type="match status" value="1"/>
</dbReference>
<dbReference type="InterPro" id="IPR009014">
    <property type="entry name" value="Transketo_C/PFOR_II"/>
</dbReference>
<dbReference type="Pfam" id="PF13292">
    <property type="entry name" value="DXP_synthase_N"/>
    <property type="match status" value="1"/>
</dbReference>
<gene>
    <name evidence="11 13" type="primary">dxs</name>
    <name evidence="13" type="ordered locus">CLJ_B2068</name>
</gene>
<organism evidence="13 14">
    <name type="scientific">Clostridium botulinum (strain 657 / Type Ba4)</name>
    <dbReference type="NCBI Taxonomy" id="515621"/>
    <lineage>
        <taxon>Bacteria</taxon>
        <taxon>Bacillati</taxon>
        <taxon>Bacillota</taxon>
        <taxon>Clostridia</taxon>
        <taxon>Eubacteriales</taxon>
        <taxon>Clostridiaceae</taxon>
        <taxon>Clostridium</taxon>
    </lineage>
</organism>
<evidence type="ECO:0000256" key="11">
    <source>
        <dbReference type="HAMAP-Rule" id="MF_00315"/>
    </source>
</evidence>
<evidence type="ECO:0000256" key="3">
    <source>
        <dbReference type="ARBA" id="ARBA00011738"/>
    </source>
</evidence>
<comment type="pathway">
    <text evidence="1 11">Metabolic intermediate biosynthesis; 1-deoxy-D-xylulose 5-phosphate biosynthesis; 1-deoxy-D-xylulose 5-phosphate from D-glyceraldehyde 3-phosphate and pyruvate: step 1/1.</text>
</comment>
<proteinExistence type="inferred from homology"/>
<sequence length="622" mass="68771">MKMKNILDKYQDFDSIKSMSINELNQFSYDIREFLIDNVSKTGGHLASNLGVVELTLSIFNVFDLNKDKVIWDVGHQAYVHKILTGRKDKFNTLRQYGGLSGFPKKCESPYDVFETGHSSTSISAALGMARARDIKGENNKVIAVIGDGALTGGMAFEALNDLGFNKTDLIIILNDNQMSIAENVGGMSSYLSKVRLDPTYNKLKKEVNNTLNKIPNVGKGMARSLERVKNGIKQMIVPGMFFENLGIKYLGPIDGHDIKELSKVMKMAKDIKGPVLIHTITKKGKGYAYAEKKPDKFHGIGPFDCTSGEINSKACLTYSGVFGEELTKIGKEDNRVVAITAAMKDGTGLRKFGETFPKRFFDVGIAEQHAVTLAAGIATEGLKPVFAVYSTFLQRAYDQILHDICIQNLPVVFAIDRAGIVGSDGETHQGIFDLSYLSSLPNMTIMAPKCLREMKPMLKWALNENSPVAIRYPRGGDIKSLEMTPIKNIEKGEWEIICEEGDIAIIATGKMVQHAIIAREKLKEYGIKSTIVNANFIKPIDKELIKNFVKKGYKIVTVEDNVIKGGFGSLVLQYISELKANNTVLNLGFKDKFVPHGSTDILYKIEGLDPEGIVKNIIKII</sequence>
<dbReference type="NCBIfam" id="NF003933">
    <property type="entry name" value="PRK05444.2-2"/>
    <property type="match status" value="1"/>
</dbReference>
<dbReference type="HAMAP" id="MF_00315">
    <property type="entry name" value="DXP_synth"/>
    <property type="match status" value="1"/>
</dbReference>
<comment type="cofactor">
    <cofactor evidence="11">
        <name>Mg(2+)</name>
        <dbReference type="ChEBI" id="CHEBI:18420"/>
    </cofactor>
    <text evidence="11">Binds 1 Mg(2+) ion per subunit.</text>
</comment>
<comment type="function">
    <text evidence="10 11">Catalyzes the acyloin condensation reaction between C atoms 2 and 3 of pyruvate and glyceraldehyde 3-phosphate to yield 1-deoxy-D-xylulose-5-phosphate (DXP).</text>
</comment>
<dbReference type="InterPro" id="IPR033248">
    <property type="entry name" value="Transketolase_C"/>
</dbReference>
<feature type="binding site" evidence="11">
    <location>
        <position position="177"/>
    </location>
    <ligand>
        <name>Mg(2+)</name>
        <dbReference type="ChEBI" id="CHEBI:18420"/>
    </ligand>
</feature>
<evidence type="ECO:0000256" key="1">
    <source>
        <dbReference type="ARBA" id="ARBA00004980"/>
    </source>
</evidence>
<feature type="binding site" evidence="11">
    <location>
        <position position="76"/>
    </location>
    <ligand>
        <name>thiamine diphosphate</name>
        <dbReference type="ChEBI" id="CHEBI:58937"/>
    </ligand>
</feature>
<feature type="binding site" evidence="11">
    <location>
        <position position="177"/>
    </location>
    <ligand>
        <name>thiamine diphosphate</name>
        <dbReference type="ChEBI" id="CHEBI:58937"/>
    </ligand>
</feature>
<dbReference type="InterPro" id="IPR005477">
    <property type="entry name" value="Dxylulose-5-P_synthase"/>
</dbReference>
<dbReference type="InterPro" id="IPR049557">
    <property type="entry name" value="Transketolase_CS"/>
</dbReference>
<dbReference type="Gene3D" id="3.40.50.920">
    <property type="match status" value="1"/>
</dbReference>
<dbReference type="InterPro" id="IPR029061">
    <property type="entry name" value="THDP-binding"/>
</dbReference>
<dbReference type="Pfam" id="PF02779">
    <property type="entry name" value="Transket_pyr"/>
    <property type="match status" value="1"/>
</dbReference>
<keyword evidence="4 11" id="KW-0808">Transferase</keyword>
<evidence type="ECO:0000259" key="12">
    <source>
        <dbReference type="SMART" id="SM00861"/>
    </source>
</evidence>
<dbReference type="EC" id="2.2.1.7" evidence="11"/>